<dbReference type="EMBL" id="BTGU01002541">
    <property type="protein sequence ID" value="GMN19794.1"/>
    <property type="molecule type" value="Genomic_DNA"/>
</dbReference>
<organism evidence="2 3">
    <name type="scientific">Ficus carica</name>
    <name type="common">Common fig</name>
    <dbReference type="NCBI Taxonomy" id="3494"/>
    <lineage>
        <taxon>Eukaryota</taxon>
        <taxon>Viridiplantae</taxon>
        <taxon>Streptophyta</taxon>
        <taxon>Embryophyta</taxon>
        <taxon>Tracheophyta</taxon>
        <taxon>Spermatophyta</taxon>
        <taxon>Magnoliopsida</taxon>
        <taxon>eudicotyledons</taxon>
        <taxon>Gunneridae</taxon>
        <taxon>Pentapetalae</taxon>
        <taxon>rosids</taxon>
        <taxon>fabids</taxon>
        <taxon>Rosales</taxon>
        <taxon>Moraceae</taxon>
        <taxon>Ficeae</taxon>
        <taxon>Ficus</taxon>
    </lineage>
</organism>
<protein>
    <recommendedName>
        <fullName evidence="4">Secreted protein</fullName>
    </recommendedName>
</protein>
<accession>A0AA88CVK2</accession>
<reference evidence="2" key="1">
    <citation type="submission" date="2023-07" db="EMBL/GenBank/DDBJ databases">
        <title>draft genome sequence of fig (Ficus carica).</title>
        <authorList>
            <person name="Takahashi T."/>
            <person name="Nishimura K."/>
        </authorList>
    </citation>
    <scope>NUCLEOTIDE SEQUENCE</scope>
</reference>
<keyword evidence="3" id="KW-1185">Reference proteome</keyword>
<evidence type="ECO:0000313" key="2">
    <source>
        <dbReference type="EMBL" id="GMN19794.1"/>
    </source>
</evidence>
<evidence type="ECO:0008006" key="4">
    <source>
        <dbReference type="Google" id="ProtNLM"/>
    </source>
</evidence>
<sequence length="82" mass="8854">MALLICIFSVTSSAYAVVASAMTRVTFSSSALLIHLLVRVHLGLPLSQCGFLTLLWRCCQYESMNAPCGDKCDPDSMIGNLP</sequence>
<evidence type="ECO:0000256" key="1">
    <source>
        <dbReference type="SAM" id="SignalP"/>
    </source>
</evidence>
<proteinExistence type="predicted"/>
<keyword evidence="1" id="KW-0732">Signal</keyword>
<evidence type="ECO:0000313" key="3">
    <source>
        <dbReference type="Proteomes" id="UP001187192"/>
    </source>
</evidence>
<gene>
    <name evidence="2" type="ORF">TIFTF001_042927</name>
</gene>
<dbReference type="AlphaFoldDB" id="A0AA88CVK2"/>
<dbReference type="Proteomes" id="UP001187192">
    <property type="component" value="Unassembled WGS sequence"/>
</dbReference>
<name>A0AA88CVK2_FICCA</name>
<feature type="chain" id="PRO_5041672019" description="Secreted protein" evidence="1">
    <location>
        <begin position="17"/>
        <end position="82"/>
    </location>
</feature>
<feature type="signal peptide" evidence="1">
    <location>
        <begin position="1"/>
        <end position="16"/>
    </location>
</feature>
<comment type="caution">
    <text evidence="2">The sequence shown here is derived from an EMBL/GenBank/DDBJ whole genome shotgun (WGS) entry which is preliminary data.</text>
</comment>